<dbReference type="InterPro" id="IPR015797">
    <property type="entry name" value="NUDIX_hydrolase-like_dom_sf"/>
</dbReference>
<proteinExistence type="predicted"/>
<dbReference type="RefSeq" id="WP_397089628.1">
    <property type="nucleotide sequence ID" value="NZ_JBITGY010000013.1"/>
</dbReference>
<evidence type="ECO:0000259" key="1">
    <source>
        <dbReference type="PROSITE" id="PS51462"/>
    </source>
</evidence>
<accession>A0ABW7Z6X8</accession>
<comment type="caution">
    <text evidence="2">The sequence shown here is derived from an EMBL/GenBank/DDBJ whole genome shotgun (WGS) entry which is preliminary data.</text>
</comment>
<name>A0ABW7Z6X8_9ACTN</name>
<dbReference type="Gene3D" id="3.90.79.10">
    <property type="entry name" value="Nucleoside Triphosphate Pyrophosphohydrolase"/>
    <property type="match status" value="1"/>
</dbReference>
<gene>
    <name evidence="2" type="ORF">ACIBG2_41205</name>
</gene>
<dbReference type="SUPFAM" id="SSF55811">
    <property type="entry name" value="Nudix"/>
    <property type="match status" value="1"/>
</dbReference>
<dbReference type="PROSITE" id="PS51462">
    <property type="entry name" value="NUDIX"/>
    <property type="match status" value="1"/>
</dbReference>
<dbReference type="InterPro" id="IPR000086">
    <property type="entry name" value="NUDIX_hydrolase_dom"/>
</dbReference>
<dbReference type="EMBL" id="JBITGY010000013">
    <property type="protein sequence ID" value="MFI6503863.1"/>
    <property type="molecule type" value="Genomic_DNA"/>
</dbReference>
<dbReference type="Pfam" id="PF00293">
    <property type="entry name" value="NUDIX"/>
    <property type="match status" value="1"/>
</dbReference>
<reference evidence="2 3" key="1">
    <citation type="submission" date="2024-10" db="EMBL/GenBank/DDBJ databases">
        <title>The Natural Products Discovery Center: Release of the First 8490 Sequenced Strains for Exploring Actinobacteria Biosynthetic Diversity.</title>
        <authorList>
            <person name="Kalkreuter E."/>
            <person name="Kautsar S.A."/>
            <person name="Yang D."/>
            <person name="Bader C.D."/>
            <person name="Teijaro C.N."/>
            <person name="Fluegel L."/>
            <person name="Davis C.M."/>
            <person name="Simpson J.R."/>
            <person name="Lauterbach L."/>
            <person name="Steele A.D."/>
            <person name="Gui C."/>
            <person name="Meng S."/>
            <person name="Li G."/>
            <person name="Viehrig K."/>
            <person name="Ye F."/>
            <person name="Su P."/>
            <person name="Kiefer A.F."/>
            <person name="Nichols A."/>
            <person name="Cepeda A.J."/>
            <person name="Yan W."/>
            <person name="Fan B."/>
            <person name="Jiang Y."/>
            <person name="Adhikari A."/>
            <person name="Zheng C.-J."/>
            <person name="Schuster L."/>
            <person name="Cowan T.M."/>
            <person name="Smanski M.J."/>
            <person name="Chevrette M.G."/>
            <person name="De Carvalho L.P.S."/>
            <person name="Shen B."/>
        </authorList>
    </citation>
    <scope>NUCLEOTIDE SEQUENCE [LARGE SCALE GENOMIC DNA]</scope>
    <source>
        <strain evidence="2 3">NPDC050545</strain>
    </source>
</reference>
<keyword evidence="3" id="KW-1185">Reference proteome</keyword>
<evidence type="ECO:0000313" key="2">
    <source>
        <dbReference type="EMBL" id="MFI6503863.1"/>
    </source>
</evidence>
<dbReference type="Proteomes" id="UP001612741">
    <property type="component" value="Unassembled WGS sequence"/>
</dbReference>
<sequence length="165" mass="18312">MDIAQDGRAWPVTSHGQDWQIAWLPPPDPPEGISHGSAAVCFSGDQVVLVSDGDERWGMPGGRPEAGETWVDVLVREVLEEACADVTAQRLIGYSRGSCVRGPEQGRILVRAWWVATVELRPWQPGHETTGRRLVSPGHVYDSIWIEDGFAPLYRRIMREAGLRS</sequence>
<feature type="domain" description="Nudix hydrolase" evidence="1">
    <location>
        <begin position="32"/>
        <end position="159"/>
    </location>
</feature>
<evidence type="ECO:0000313" key="3">
    <source>
        <dbReference type="Proteomes" id="UP001612741"/>
    </source>
</evidence>
<organism evidence="2 3">
    <name type="scientific">Nonomuraea typhae</name>
    <dbReference type="NCBI Taxonomy" id="2603600"/>
    <lineage>
        <taxon>Bacteria</taxon>
        <taxon>Bacillati</taxon>
        <taxon>Actinomycetota</taxon>
        <taxon>Actinomycetes</taxon>
        <taxon>Streptosporangiales</taxon>
        <taxon>Streptosporangiaceae</taxon>
        <taxon>Nonomuraea</taxon>
    </lineage>
</organism>
<protein>
    <submittedName>
        <fullName evidence="2">NUDIX domain-containing protein</fullName>
    </submittedName>
</protein>